<dbReference type="CDD" id="cd08432">
    <property type="entry name" value="PBP2_GcdR_TrpI_HvrB_AmpR_like"/>
    <property type="match status" value="1"/>
</dbReference>
<keyword evidence="2" id="KW-0805">Transcription regulation</keyword>
<proteinExistence type="inferred from homology"/>
<dbReference type="Pfam" id="PF03466">
    <property type="entry name" value="LysR_substrate"/>
    <property type="match status" value="1"/>
</dbReference>
<dbReference type="PANTHER" id="PTHR30537:SF26">
    <property type="entry name" value="GLYCINE CLEAVAGE SYSTEM TRANSCRIPTIONAL ACTIVATOR"/>
    <property type="match status" value="1"/>
</dbReference>
<comment type="similarity">
    <text evidence="1">Belongs to the LysR transcriptional regulatory family.</text>
</comment>
<accession>A0A9Q9DEK6</accession>
<name>A0A9Q9DEK6_ENSAD</name>
<feature type="domain" description="HTH lysR-type" evidence="5">
    <location>
        <begin position="6"/>
        <end position="63"/>
    </location>
</feature>
<geneLocation type="plasmid" evidence="6 7">
    <name>pB</name>
</geneLocation>
<reference evidence="6" key="1">
    <citation type="submission" date="2022-06" db="EMBL/GenBank/DDBJ databases">
        <title>Physiological and biochemical characterization and genomic elucidation of a strain of the genus Ensifer adhaerens M8 that combines arsenic oxidation and chromium reduction.</title>
        <authorList>
            <person name="Li X."/>
            <person name="Yu c."/>
        </authorList>
    </citation>
    <scope>NUCLEOTIDE SEQUENCE</scope>
    <source>
        <strain evidence="6">M8</strain>
        <plasmid evidence="6">pB</plasmid>
    </source>
</reference>
<dbReference type="RefSeq" id="WP_112975566.1">
    <property type="nucleotide sequence ID" value="NZ_CP098809.1"/>
</dbReference>
<evidence type="ECO:0000256" key="4">
    <source>
        <dbReference type="ARBA" id="ARBA00023163"/>
    </source>
</evidence>
<protein>
    <submittedName>
        <fullName evidence="6">Transcriptional regulator GcvA</fullName>
    </submittedName>
</protein>
<dbReference type="AlphaFoldDB" id="A0A9Q9DEK6"/>
<dbReference type="Gene3D" id="1.10.10.10">
    <property type="entry name" value="Winged helix-like DNA-binding domain superfamily/Winged helix DNA-binding domain"/>
    <property type="match status" value="1"/>
</dbReference>
<dbReference type="InterPro" id="IPR005119">
    <property type="entry name" value="LysR_subst-bd"/>
</dbReference>
<dbReference type="PANTHER" id="PTHR30537">
    <property type="entry name" value="HTH-TYPE TRANSCRIPTIONAL REGULATOR"/>
    <property type="match status" value="1"/>
</dbReference>
<evidence type="ECO:0000313" key="7">
    <source>
        <dbReference type="Proteomes" id="UP001055460"/>
    </source>
</evidence>
<evidence type="ECO:0000256" key="2">
    <source>
        <dbReference type="ARBA" id="ARBA00023015"/>
    </source>
</evidence>
<sequence>MNRHLPPLNALKAFEAAARHLSVKMAADELCVTPGAVSQMLKSLETHLGVKLFERVTRGIYLTDAGRDYLPAVRNAFRQIAEASRRVMASNDSGMLTVSVTPFFASAWLLPRMHSFQEISPEIDLQIVASSTLADFSRGSVDVAVRHGDGRYPGLRSDRVVTVEMVAVAAPDLVDRLGVPRCADDLIRWPHVHDADRKGWSLWFQANGVEEFRSPRGPSFDDSSLILKAILSGHGAGLLPAAMIAAELASGELVKLLDAALIDEFAYYLVCPEHAQDNPKIATFRDWILNVEKTQLAETSGKAQKSLHPG</sequence>
<dbReference type="FunFam" id="1.10.10.10:FF:000038">
    <property type="entry name" value="Glycine cleavage system transcriptional activator"/>
    <property type="match status" value="1"/>
</dbReference>
<dbReference type="Pfam" id="PF00126">
    <property type="entry name" value="HTH_1"/>
    <property type="match status" value="1"/>
</dbReference>
<dbReference type="GO" id="GO:0006351">
    <property type="term" value="P:DNA-templated transcription"/>
    <property type="evidence" value="ECO:0007669"/>
    <property type="project" value="TreeGrafter"/>
</dbReference>
<dbReference type="GO" id="GO:0003700">
    <property type="term" value="F:DNA-binding transcription factor activity"/>
    <property type="evidence" value="ECO:0007669"/>
    <property type="project" value="InterPro"/>
</dbReference>
<dbReference type="Proteomes" id="UP001055460">
    <property type="component" value="Plasmid pB"/>
</dbReference>
<evidence type="ECO:0000256" key="1">
    <source>
        <dbReference type="ARBA" id="ARBA00009437"/>
    </source>
</evidence>
<dbReference type="Gene3D" id="3.40.190.10">
    <property type="entry name" value="Periplasmic binding protein-like II"/>
    <property type="match status" value="2"/>
</dbReference>
<keyword evidence="4" id="KW-0804">Transcription</keyword>
<dbReference type="InterPro" id="IPR000847">
    <property type="entry name" value="LysR_HTH_N"/>
</dbReference>
<dbReference type="NCBIfam" id="NF008352">
    <property type="entry name" value="PRK11139.1"/>
    <property type="match status" value="1"/>
</dbReference>
<dbReference type="InterPro" id="IPR058163">
    <property type="entry name" value="LysR-type_TF_proteobact-type"/>
</dbReference>
<gene>
    <name evidence="6" type="primary">gcvA</name>
    <name evidence="6" type="ORF">NE863_30165</name>
</gene>
<keyword evidence="6" id="KW-0614">Plasmid</keyword>
<evidence type="ECO:0000313" key="6">
    <source>
        <dbReference type="EMBL" id="USJ28117.1"/>
    </source>
</evidence>
<organism evidence="6 7">
    <name type="scientific">Ensifer adhaerens</name>
    <name type="common">Sinorhizobium morelense</name>
    <dbReference type="NCBI Taxonomy" id="106592"/>
    <lineage>
        <taxon>Bacteria</taxon>
        <taxon>Pseudomonadati</taxon>
        <taxon>Pseudomonadota</taxon>
        <taxon>Alphaproteobacteria</taxon>
        <taxon>Hyphomicrobiales</taxon>
        <taxon>Rhizobiaceae</taxon>
        <taxon>Sinorhizobium/Ensifer group</taxon>
        <taxon>Ensifer</taxon>
    </lineage>
</organism>
<dbReference type="SUPFAM" id="SSF53850">
    <property type="entry name" value="Periplasmic binding protein-like II"/>
    <property type="match status" value="1"/>
</dbReference>
<dbReference type="GO" id="GO:0043565">
    <property type="term" value="F:sequence-specific DNA binding"/>
    <property type="evidence" value="ECO:0007669"/>
    <property type="project" value="TreeGrafter"/>
</dbReference>
<dbReference type="InterPro" id="IPR036390">
    <property type="entry name" value="WH_DNA-bd_sf"/>
</dbReference>
<evidence type="ECO:0000259" key="5">
    <source>
        <dbReference type="PROSITE" id="PS50931"/>
    </source>
</evidence>
<keyword evidence="3" id="KW-0238">DNA-binding</keyword>
<dbReference type="InterPro" id="IPR036388">
    <property type="entry name" value="WH-like_DNA-bd_sf"/>
</dbReference>
<dbReference type="PROSITE" id="PS50931">
    <property type="entry name" value="HTH_LYSR"/>
    <property type="match status" value="1"/>
</dbReference>
<evidence type="ECO:0000256" key="3">
    <source>
        <dbReference type="ARBA" id="ARBA00023125"/>
    </source>
</evidence>
<dbReference type="EMBL" id="CP098809">
    <property type="protein sequence ID" value="USJ28117.1"/>
    <property type="molecule type" value="Genomic_DNA"/>
</dbReference>
<dbReference type="SUPFAM" id="SSF46785">
    <property type="entry name" value="Winged helix' DNA-binding domain"/>
    <property type="match status" value="1"/>
</dbReference>